<keyword evidence="2" id="KW-1185">Reference proteome</keyword>
<dbReference type="EMBL" id="CM042017">
    <property type="protein sequence ID" value="KAI3691443.1"/>
    <property type="molecule type" value="Genomic_DNA"/>
</dbReference>
<proteinExistence type="predicted"/>
<name>A0ACB8Z259_CICIN</name>
<organism evidence="1 2">
    <name type="scientific">Cichorium intybus</name>
    <name type="common">Chicory</name>
    <dbReference type="NCBI Taxonomy" id="13427"/>
    <lineage>
        <taxon>Eukaryota</taxon>
        <taxon>Viridiplantae</taxon>
        <taxon>Streptophyta</taxon>
        <taxon>Embryophyta</taxon>
        <taxon>Tracheophyta</taxon>
        <taxon>Spermatophyta</taxon>
        <taxon>Magnoliopsida</taxon>
        <taxon>eudicotyledons</taxon>
        <taxon>Gunneridae</taxon>
        <taxon>Pentapetalae</taxon>
        <taxon>asterids</taxon>
        <taxon>campanulids</taxon>
        <taxon>Asterales</taxon>
        <taxon>Asteraceae</taxon>
        <taxon>Cichorioideae</taxon>
        <taxon>Cichorieae</taxon>
        <taxon>Cichoriinae</taxon>
        <taxon>Cichorium</taxon>
    </lineage>
</organism>
<comment type="caution">
    <text evidence="1">The sequence shown here is derived from an EMBL/GenBank/DDBJ whole genome shotgun (WGS) entry which is preliminary data.</text>
</comment>
<protein>
    <submittedName>
        <fullName evidence="1">Uncharacterized protein</fullName>
    </submittedName>
</protein>
<evidence type="ECO:0000313" key="2">
    <source>
        <dbReference type="Proteomes" id="UP001055811"/>
    </source>
</evidence>
<reference evidence="1 2" key="2">
    <citation type="journal article" date="2022" name="Mol. Ecol. Resour.">
        <title>The genomes of chicory, endive, great burdock and yacon provide insights into Asteraceae paleo-polyploidization history and plant inulin production.</title>
        <authorList>
            <person name="Fan W."/>
            <person name="Wang S."/>
            <person name="Wang H."/>
            <person name="Wang A."/>
            <person name="Jiang F."/>
            <person name="Liu H."/>
            <person name="Zhao H."/>
            <person name="Xu D."/>
            <person name="Zhang Y."/>
        </authorList>
    </citation>
    <scope>NUCLEOTIDE SEQUENCE [LARGE SCALE GENOMIC DNA]</scope>
    <source>
        <strain evidence="2">cv. Punajuju</strain>
        <tissue evidence="1">Leaves</tissue>
    </source>
</reference>
<sequence>MSLLLSEKEESEERNDLDALKELQVKDNDQSGKSDSVTTTANMVQSEGVKDKVKVKSMKTVHGSTNEARTHSSEYPISFHLIRSNLSFHVQE</sequence>
<evidence type="ECO:0000313" key="1">
    <source>
        <dbReference type="EMBL" id="KAI3691443.1"/>
    </source>
</evidence>
<gene>
    <name evidence="1" type="ORF">L2E82_49802</name>
</gene>
<reference evidence="2" key="1">
    <citation type="journal article" date="2022" name="Mol. Ecol. Resour.">
        <title>The genomes of chicory, endive, great burdock and yacon provide insights into Asteraceae palaeo-polyploidization history and plant inulin production.</title>
        <authorList>
            <person name="Fan W."/>
            <person name="Wang S."/>
            <person name="Wang H."/>
            <person name="Wang A."/>
            <person name="Jiang F."/>
            <person name="Liu H."/>
            <person name="Zhao H."/>
            <person name="Xu D."/>
            <person name="Zhang Y."/>
        </authorList>
    </citation>
    <scope>NUCLEOTIDE SEQUENCE [LARGE SCALE GENOMIC DNA]</scope>
    <source>
        <strain evidence="2">cv. Punajuju</strain>
    </source>
</reference>
<dbReference type="Proteomes" id="UP001055811">
    <property type="component" value="Linkage Group LG09"/>
</dbReference>
<accession>A0ACB8Z259</accession>